<dbReference type="GO" id="GO:0005507">
    <property type="term" value="F:copper ion binding"/>
    <property type="evidence" value="ECO:0007669"/>
    <property type="project" value="TreeGrafter"/>
</dbReference>
<name>A0A485M1W8_9ZZZZ</name>
<dbReference type="InterPro" id="IPR011324">
    <property type="entry name" value="Cytotoxic_necrot_fac-like_cat"/>
</dbReference>
<evidence type="ECO:0000256" key="3">
    <source>
        <dbReference type="ARBA" id="ARBA00022679"/>
    </source>
</evidence>
<reference evidence="10" key="1">
    <citation type="submission" date="2019-03" db="EMBL/GenBank/DDBJ databases">
        <authorList>
            <person name="Hao L."/>
        </authorList>
    </citation>
    <scope>NUCLEOTIDE SEQUENCE</scope>
</reference>
<evidence type="ECO:0000256" key="7">
    <source>
        <dbReference type="ARBA" id="ARBA00047989"/>
    </source>
</evidence>
<dbReference type="SUPFAM" id="SSF64438">
    <property type="entry name" value="CNF1/YfiH-like putative cysteine hydrolases"/>
    <property type="match status" value="1"/>
</dbReference>
<comment type="similarity">
    <text evidence="2">Belongs to the purine nucleoside phosphorylase YfiH/LACC1 family.</text>
</comment>
<dbReference type="CDD" id="cd16833">
    <property type="entry name" value="YfiH"/>
    <property type="match status" value="1"/>
</dbReference>
<dbReference type="InterPro" id="IPR003730">
    <property type="entry name" value="Cu_polyphenol_OxRdtase"/>
</dbReference>
<dbReference type="GO" id="GO:0004000">
    <property type="term" value="F:adenosine deaminase activity"/>
    <property type="evidence" value="ECO:0007669"/>
    <property type="project" value="RHEA"/>
</dbReference>
<comment type="catalytic activity">
    <reaction evidence="8">
        <text>adenosine + phosphate = alpha-D-ribose 1-phosphate + adenine</text>
        <dbReference type="Rhea" id="RHEA:27642"/>
        <dbReference type="ChEBI" id="CHEBI:16335"/>
        <dbReference type="ChEBI" id="CHEBI:16708"/>
        <dbReference type="ChEBI" id="CHEBI:43474"/>
        <dbReference type="ChEBI" id="CHEBI:57720"/>
        <dbReference type="EC" id="2.4.2.1"/>
    </reaction>
    <physiologicalReaction direction="left-to-right" evidence="8">
        <dbReference type="Rhea" id="RHEA:27643"/>
    </physiologicalReaction>
</comment>
<comment type="catalytic activity">
    <reaction evidence="1">
        <text>inosine + phosphate = alpha-D-ribose 1-phosphate + hypoxanthine</text>
        <dbReference type="Rhea" id="RHEA:27646"/>
        <dbReference type="ChEBI" id="CHEBI:17368"/>
        <dbReference type="ChEBI" id="CHEBI:17596"/>
        <dbReference type="ChEBI" id="CHEBI:43474"/>
        <dbReference type="ChEBI" id="CHEBI:57720"/>
        <dbReference type="EC" id="2.4.2.1"/>
    </reaction>
    <physiologicalReaction direction="left-to-right" evidence="1">
        <dbReference type="Rhea" id="RHEA:27647"/>
    </physiologicalReaction>
</comment>
<dbReference type="InterPro" id="IPR038371">
    <property type="entry name" value="Cu_polyphenol_OxRdtase_sf"/>
</dbReference>
<keyword evidence="4" id="KW-0479">Metal-binding</keyword>
<evidence type="ECO:0000256" key="8">
    <source>
        <dbReference type="ARBA" id="ARBA00048968"/>
    </source>
</evidence>
<evidence type="ECO:0000313" key="10">
    <source>
        <dbReference type="EMBL" id="VFU14801.1"/>
    </source>
</evidence>
<dbReference type="NCBIfam" id="TIGR00726">
    <property type="entry name" value="peptidoglycan editing factor PgeF"/>
    <property type="match status" value="1"/>
</dbReference>
<evidence type="ECO:0000256" key="2">
    <source>
        <dbReference type="ARBA" id="ARBA00007353"/>
    </source>
</evidence>
<proteinExistence type="inferred from homology"/>
<keyword evidence="10" id="KW-0560">Oxidoreductase</keyword>
<protein>
    <submittedName>
        <fullName evidence="10">Polyphenol oxidase</fullName>
        <ecNumber evidence="10">1.10.3.-</ecNumber>
    </submittedName>
</protein>
<evidence type="ECO:0000256" key="6">
    <source>
        <dbReference type="ARBA" id="ARBA00022833"/>
    </source>
</evidence>
<comment type="catalytic activity">
    <reaction evidence="7">
        <text>adenosine + H2O + H(+) = inosine + NH4(+)</text>
        <dbReference type="Rhea" id="RHEA:24408"/>
        <dbReference type="ChEBI" id="CHEBI:15377"/>
        <dbReference type="ChEBI" id="CHEBI:15378"/>
        <dbReference type="ChEBI" id="CHEBI:16335"/>
        <dbReference type="ChEBI" id="CHEBI:17596"/>
        <dbReference type="ChEBI" id="CHEBI:28938"/>
        <dbReference type="EC" id="3.5.4.4"/>
    </reaction>
    <physiologicalReaction direction="left-to-right" evidence="7">
        <dbReference type="Rhea" id="RHEA:24409"/>
    </physiologicalReaction>
</comment>
<dbReference type="EMBL" id="CAADRN010000190">
    <property type="protein sequence ID" value="VFU14801.1"/>
    <property type="molecule type" value="Genomic_DNA"/>
</dbReference>
<keyword evidence="3" id="KW-0808">Transferase</keyword>
<dbReference type="AlphaFoldDB" id="A0A485M1W8"/>
<dbReference type="EC" id="1.10.3.-" evidence="10"/>
<organism evidence="10">
    <name type="scientific">anaerobic digester metagenome</name>
    <dbReference type="NCBI Taxonomy" id="1263854"/>
    <lineage>
        <taxon>unclassified sequences</taxon>
        <taxon>metagenomes</taxon>
        <taxon>ecological metagenomes</taxon>
    </lineage>
</organism>
<dbReference type="Gene3D" id="3.60.140.10">
    <property type="entry name" value="CNF1/YfiH-like putative cysteine hydrolases"/>
    <property type="match status" value="1"/>
</dbReference>
<dbReference type="GO" id="GO:0017061">
    <property type="term" value="F:S-methyl-5-thioadenosine phosphorylase activity"/>
    <property type="evidence" value="ECO:0007669"/>
    <property type="project" value="UniProtKB-EC"/>
</dbReference>
<dbReference type="PANTHER" id="PTHR30616">
    <property type="entry name" value="UNCHARACTERIZED PROTEIN YFIH"/>
    <property type="match status" value="1"/>
</dbReference>
<dbReference type="Pfam" id="PF02578">
    <property type="entry name" value="Cu-oxidase_4"/>
    <property type="match status" value="1"/>
</dbReference>
<accession>A0A485M1W8</accession>
<dbReference type="PANTHER" id="PTHR30616:SF2">
    <property type="entry name" value="PURINE NUCLEOSIDE PHOSPHORYLASE LACC1"/>
    <property type="match status" value="1"/>
</dbReference>
<evidence type="ECO:0000256" key="1">
    <source>
        <dbReference type="ARBA" id="ARBA00000553"/>
    </source>
</evidence>
<keyword evidence="6" id="KW-0862">Zinc</keyword>
<evidence type="ECO:0000256" key="4">
    <source>
        <dbReference type="ARBA" id="ARBA00022723"/>
    </source>
</evidence>
<evidence type="ECO:0000256" key="9">
    <source>
        <dbReference type="ARBA" id="ARBA00049893"/>
    </source>
</evidence>
<comment type="catalytic activity">
    <reaction evidence="9">
        <text>S-methyl-5'-thioadenosine + phosphate = 5-(methylsulfanyl)-alpha-D-ribose 1-phosphate + adenine</text>
        <dbReference type="Rhea" id="RHEA:11852"/>
        <dbReference type="ChEBI" id="CHEBI:16708"/>
        <dbReference type="ChEBI" id="CHEBI:17509"/>
        <dbReference type="ChEBI" id="CHEBI:43474"/>
        <dbReference type="ChEBI" id="CHEBI:58533"/>
        <dbReference type="EC" id="2.4.2.28"/>
    </reaction>
    <physiologicalReaction direction="left-to-right" evidence="9">
        <dbReference type="Rhea" id="RHEA:11853"/>
    </physiologicalReaction>
</comment>
<dbReference type="GO" id="GO:0016491">
    <property type="term" value="F:oxidoreductase activity"/>
    <property type="evidence" value="ECO:0007669"/>
    <property type="project" value="UniProtKB-KW"/>
</dbReference>
<sequence length="270" mass="29196">MQSLTFKGGLQFYIFPHFENSGKVIHGFTTRNGGVSRAPYSSLNTAFHVGDDEADVRTNRQMACAALGLNPADLVAGRQVHGDRIEVVGLEDRGRGAISDNSSLPGTDALVTGITGVPLSSYYADCVPVFLLDPVKGVIAIAHAGWKGTALRIAEKTLKKMRDSFGVAPRDCLAGIGPSVGPCCYEVDERVISPFQKSFPGIRDLAVPTPSGRWRLNLWEANRRTLLDAGLKAENIVSSRICTSCHQQHFYSYRAQGGNTGRMTALIMLK</sequence>
<evidence type="ECO:0000256" key="5">
    <source>
        <dbReference type="ARBA" id="ARBA00022801"/>
    </source>
</evidence>
<keyword evidence="5" id="KW-0378">Hydrolase</keyword>
<gene>
    <name evidence="10" type="primary">ylmD</name>
    <name evidence="10" type="ORF">SCFA_270002</name>
</gene>